<dbReference type="PANTHER" id="PTHR35395">
    <property type="entry name" value="DUF6536 DOMAIN-CONTAINING PROTEIN"/>
    <property type="match status" value="1"/>
</dbReference>
<dbReference type="Pfam" id="PF20163">
    <property type="entry name" value="DUF6536"/>
    <property type="match status" value="1"/>
</dbReference>
<proteinExistence type="predicted"/>
<organism evidence="4 5">
    <name type="scientific">Alternaria tenuissima</name>
    <dbReference type="NCBI Taxonomy" id="119927"/>
    <lineage>
        <taxon>Eukaryota</taxon>
        <taxon>Fungi</taxon>
        <taxon>Dikarya</taxon>
        <taxon>Ascomycota</taxon>
        <taxon>Pezizomycotina</taxon>
        <taxon>Dothideomycetes</taxon>
        <taxon>Pleosporomycetidae</taxon>
        <taxon>Pleosporales</taxon>
        <taxon>Pleosporineae</taxon>
        <taxon>Pleosporaceae</taxon>
        <taxon>Alternaria</taxon>
        <taxon>Alternaria sect. Alternaria</taxon>
        <taxon>Alternaria alternata complex</taxon>
    </lineage>
</organism>
<evidence type="ECO:0000256" key="1">
    <source>
        <dbReference type="SAM" id="MobiDB-lite"/>
    </source>
</evidence>
<feature type="transmembrane region" description="Helical" evidence="2">
    <location>
        <begin position="128"/>
        <end position="152"/>
    </location>
</feature>
<gene>
    <name evidence="4" type="ORF">AA0119_g12194</name>
</gene>
<dbReference type="Proteomes" id="UP000293195">
    <property type="component" value="Unassembled WGS sequence"/>
</dbReference>
<dbReference type="EMBL" id="PDXF01000109">
    <property type="protein sequence ID" value="RYN88055.1"/>
    <property type="molecule type" value="Genomic_DNA"/>
</dbReference>
<feature type="region of interest" description="Disordered" evidence="1">
    <location>
        <begin position="61"/>
        <end position="87"/>
    </location>
</feature>
<evidence type="ECO:0000313" key="5">
    <source>
        <dbReference type="Proteomes" id="UP000293195"/>
    </source>
</evidence>
<keyword evidence="2" id="KW-0472">Membrane</keyword>
<evidence type="ECO:0000259" key="3">
    <source>
        <dbReference type="Pfam" id="PF20163"/>
    </source>
</evidence>
<protein>
    <recommendedName>
        <fullName evidence="3">DUF6536 domain-containing protein</fullName>
    </recommendedName>
</protein>
<evidence type="ECO:0000313" key="4">
    <source>
        <dbReference type="EMBL" id="RYN88055.1"/>
    </source>
</evidence>
<keyword evidence="2" id="KW-1133">Transmembrane helix</keyword>
<accession>A0ABY0FUJ9</accession>
<name>A0ABY0FUJ9_9PLEO</name>
<feature type="compositionally biased region" description="Low complexity" evidence="1">
    <location>
        <begin position="72"/>
        <end position="87"/>
    </location>
</feature>
<feature type="transmembrane region" description="Helical" evidence="2">
    <location>
        <begin position="238"/>
        <end position="255"/>
    </location>
</feature>
<keyword evidence="2" id="KW-0812">Transmembrane</keyword>
<keyword evidence="5" id="KW-1185">Reference proteome</keyword>
<dbReference type="PANTHER" id="PTHR35395:SF1">
    <property type="entry name" value="DUF6536 DOMAIN-CONTAINING PROTEIN"/>
    <property type="match status" value="1"/>
</dbReference>
<dbReference type="InterPro" id="IPR046623">
    <property type="entry name" value="DUF6536"/>
</dbReference>
<comment type="caution">
    <text evidence="4">The sequence shown here is derived from an EMBL/GenBank/DDBJ whole genome shotgun (WGS) entry which is preliminary data.</text>
</comment>
<feature type="transmembrane region" description="Helical" evidence="2">
    <location>
        <begin position="409"/>
        <end position="433"/>
    </location>
</feature>
<reference evidence="5" key="1">
    <citation type="journal article" date="2019" name="bioRxiv">
        <title>Genomics, evolutionary history and diagnostics of the Alternaria alternata species group including apple and Asian pear pathotypes.</title>
        <authorList>
            <person name="Armitage A.D."/>
            <person name="Cockerton H.M."/>
            <person name="Sreenivasaprasad S."/>
            <person name="Woodhall J.W."/>
            <person name="Lane C.R."/>
            <person name="Harrison R.J."/>
            <person name="Clarkson J.P."/>
        </authorList>
    </citation>
    <scope>NUCLEOTIDE SEQUENCE [LARGE SCALE GENOMIC DNA]</scope>
    <source>
        <strain evidence="5">FERA 635</strain>
    </source>
</reference>
<sequence>MADQDAYFHQGPHISPLCIGHEEFGDDMPLMGLSPRTIDGPQPTISTNEVKLNAKIAESAVESTAPSEANVRDSTTTPPDTTISSRSDPSVFNLSTYLRQKYLRPLTVVSNAIDLRLRKSRFHGWRMGVLFGCCMSFFVLCCNVALIVLGAIRKDGYNREGISTIIEGDEALVSRWNTALHVLINALSTLLLSTSNYTMQVLSSPTRDDVDAAHAKGRWLDIGLLSSRNLRSIPRRRAALWLALALSSIPLHLFYNASIFKVITARNNFNIITMDINSDEWRTIQNQTDNSTWTGGNYSMLSPRQWDAVYRREHNSVNGDVYLAIDYVSFSSSHFPLNSLLSQISSEDLHTTTLANRTTLPRFINGTSDLLTVMVSPEFKLVSPFSTGISLHVAQASSKKEDTPSTIQISLYFLIVVVCFNSFKLIILLSVLITDRSAYLVTLGDAASSFLQRSDAYTDGMCVLGREEILSSMGKSTHDRYYSDEEAEALCSRLKGLWIQRPRPYYHKFGPSHQKFKFSAFISPFHPDYDHPFKLSFHSQLEVGICI</sequence>
<evidence type="ECO:0000256" key="2">
    <source>
        <dbReference type="SAM" id="Phobius"/>
    </source>
</evidence>
<feature type="domain" description="DUF6536" evidence="3">
    <location>
        <begin position="125"/>
        <end position="273"/>
    </location>
</feature>